<protein>
    <submittedName>
        <fullName evidence="2">Uncharacterized protein</fullName>
    </submittedName>
</protein>
<organism evidence="2 3">
    <name type="scientific">Porites evermanni</name>
    <dbReference type="NCBI Taxonomy" id="104178"/>
    <lineage>
        <taxon>Eukaryota</taxon>
        <taxon>Metazoa</taxon>
        <taxon>Cnidaria</taxon>
        <taxon>Anthozoa</taxon>
        <taxon>Hexacorallia</taxon>
        <taxon>Scleractinia</taxon>
        <taxon>Fungiina</taxon>
        <taxon>Poritidae</taxon>
        <taxon>Porites</taxon>
    </lineage>
</organism>
<proteinExistence type="predicted"/>
<keyword evidence="1" id="KW-0472">Membrane</keyword>
<keyword evidence="1" id="KW-0812">Transmembrane</keyword>
<dbReference type="Proteomes" id="UP001159427">
    <property type="component" value="Unassembled WGS sequence"/>
</dbReference>
<feature type="transmembrane region" description="Helical" evidence="1">
    <location>
        <begin position="76"/>
        <end position="98"/>
    </location>
</feature>
<comment type="caution">
    <text evidence="2">The sequence shown here is derived from an EMBL/GenBank/DDBJ whole genome shotgun (WGS) entry which is preliminary data.</text>
</comment>
<reference evidence="2 3" key="1">
    <citation type="submission" date="2022-05" db="EMBL/GenBank/DDBJ databases">
        <authorList>
            <consortium name="Genoscope - CEA"/>
            <person name="William W."/>
        </authorList>
    </citation>
    <scope>NUCLEOTIDE SEQUENCE [LARGE SCALE GENOMIC DNA]</scope>
</reference>
<evidence type="ECO:0000313" key="3">
    <source>
        <dbReference type="Proteomes" id="UP001159427"/>
    </source>
</evidence>
<keyword evidence="3" id="KW-1185">Reference proteome</keyword>
<gene>
    <name evidence="2" type="ORF">PEVE_00027993</name>
</gene>
<name>A0ABN8M8Z7_9CNID</name>
<dbReference type="EMBL" id="CALNXI010000387">
    <property type="protein sequence ID" value="CAH3026075.1"/>
    <property type="molecule type" value="Genomic_DNA"/>
</dbReference>
<evidence type="ECO:0000313" key="2">
    <source>
        <dbReference type="EMBL" id="CAH3026075.1"/>
    </source>
</evidence>
<accession>A0ABN8M8Z7</accession>
<keyword evidence="1" id="KW-1133">Transmembrane helix</keyword>
<sequence length="101" mass="11591">MQCNVNGDDEALSLATMKEIEWLNHMRQHVEEHQQIDKEDNYATHSPSKNRTAMVSWSAFHGERQKHFNARCQSSLLPLFAEAAHFIAMIMHAITVVMKAV</sequence>
<evidence type="ECO:0000256" key="1">
    <source>
        <dbReference type="SAM" id="Phobius"/>
    </source>
</evidence>